<proteinExistence type="predicted"/>
<comment type="caution">
    <text evidence="2">The sequence shown here is derived from an EMBL/GenBank/DDBJ whole genome shotgun (WGS) entry which is preliminary data.</text>
</comment>
<evidence type="ECO:0000259" key="1">
    <source>
        <dbReference type="PROSITE" id="PS50075"/>
    </source>
</evidence>
<dbReference type="Gene3D" id="1.10.1200.10">
    <property type="entry name" value="ACP-like"/>
    <property type="match status" value="1"/>
</dbReference>
<dbReference type="AlphaFoldDB" id="A0A7W7CGH7"/>
<dbReference type="InterPro" id="IPR036736">
    <property type="entry name" value="ACP-like_sf"/>
</dbReference>
<sequence length="94" mass="10268">MTHEAVLSDIGVMLHKVLGEYGLDEVEVTMDSTFHDDLELESIDLVALAGQLEERYGSRVNFAEFIAELELDQIIALTVGQLVDYVVGALDGGN</sequence>
<organism evidence="2 3">
    <name type="scientific">Crossiella cryophila</name>
    <dbReference type="NCBI Taxonomy" id="43355"/>
    <lineage>
        <taxon>Bacteria</taxon>
        <taxon>Bacillati</taxon>
        <taxon>Actinomycetota</taxon>
        <taxon>Actinomycetes</taxon>
        <taxon>Pseudonocardiales</taxon>
        <taxon>Pseudonocardiaceae</taxon>
        <taxon>Crossiella</taxon>
    </lineage>
</organism>
<keyword evidence="3" id="KW-1185">Reference proteome</keyword>
<reference evidence="2 3" key="1">
    <citation type="submission" date="2020-08" db="EMBL/GenBank/DDBJ databases">
        <title>Sequencing the genomes of 1000 actinobacteria strains.</title>
        <authorList>
            <person name="Klenk H.-P."/>
        </authorList>
    </citation>
    <scope>NUCLEOTIDE SEQUENCE [LARGE SCALE GENOMIC DNA]</scope>
    <source>
        <strain evidence="2 3">DSM 44230</strain>
    </source>
</reference>
<dbReference type="RefSeq" id="WP_185011473.1">
    <property type="nucleotide sequence ID" value="NZ_JACHMH010000001.1"/>
</dbReference>
<dbReference type="PROSITE" id="PS50075">
    <property type="entry name" value="CARRIER"/>
    <property type="match status" value="1"/>
</dbReference>
<name>A0A7W7CGH7_9PSEU</name>
<accession>A0A7W7CGH7</accession>
<dbReference type="InterPro" id="IPR009081">
    <property type="entry name" value="PP-bd_ACP"/>
</dbReference>
<protein>
    <submittedName>
        <fullName evidence="2">Acyl carrier protein</fullName>
    </submittedName>
</protein>
<dbReference type="Proteomes" id="UP000533598">
    <property type="component" value="Unassembled WGS sequence"/>
</dbReference>
<dbReference type="SUPFAM" id="SSF47336">
    <property type="entry name" value="ACP-like"/>
    <property type="match status" value="1"/>
</dbReference>
<evidence type="ECO:0000313" key="2">
    <source>
        <dbReference type="EMBL" id="MBB4680815.1"/>
    </source>
</evidence>
<dbReference type="EMBL" id="JACHMH010000001">
    <property type="protein sequence ID" value="MBB4680815.1"/>
    <property type="molecule type" value="Genomic_DNA"/>
</dbReference>
<feature type="domain" description="Carrier" evidence="1">
    <location>
        <begin position="4"/>
        <end position="90"/>
    </location>
</feature>
<evidence type="ECO:0000313" key="3">
    <source>
        <dbReference type="Proteomes" id="UP000533598"/>
    </source>
</evidence>
<dbReference type="Pfam" id="PF00550">
    <property type="entry name" value="PP-binding"/>
    <property type="match status" value="1"/>
</dbReference>
<gene>
    <name evidence="2" type="ORF">HNR67_006933</name>
</gene>